<reference evidence="1" key="1">
    <citation type="submission" date="2023-03" db="EMBL/GenBank/DDBJ databases">
        <title>Andean soil-derived lignocellulolytic bacterial consortium as a source of novel taxa and putative plastic-active enzymes.</title>
        <authorList>
            <person name="Diaz-Garcia L."/>
            <person name="Chuvochina M."/>
            <person name="Feuerriegel G."/>
            <person name="Bunk B."/>
            <person name="Sproer C."/>
            <person name="Streit W.R."/>
            <person name="Rodriguez L.M."/>
            <person name="Overmann J."/>
            <person name="Jimenez D.J."/>
        </authorList>
    </citation>
    <scope>NUCLEOTIDE SEQUENCE</scope>
    <source>
        <strain evidence="1">MAG 2441</strain>
    </source>
</reference>
<sequence length="63" mass="7270">MEKYVGHIVDMIYQDRKGNITKSQISVHSVRCGKVKGFDTTNQSFRVFDLDRILAVQYVSLYA</sequence>
<accession>A0AA95F5N5</accession>
<dbReference type="AlphaFoldDB" id="A0AA95F5N5"/>
<keyword evidence="2" id="KW-1185">Reference proteome</keyword>
<evidence type="ECO:0000313" key="1">
    <source>
        <dbReference type="EMBL" id="WEK55325.1"/>
    </source>
</evidence>
<organism evidence="1 2">
    <name type="scientific">Candidatus Cohnella colombiensis</name>
    <dbReference type="NCBI Taxonomy" id="3121368"/>
    <lineage>
        <taxon>Bacteria</taxon>
        <taxon>Bacillati</taxon>
        <taxon>Bacillota</taxon>
        <taxon>Bacilli</taxon>
        <taxon>Bacillales</taxon>
        <taxon>Paenibacillaceae</taxon>
        <taxon>Cohnella</taxon>
    </lineage>
</organism>
<name>A0AA95F5N5_9BACL</name>
<dbReference type="Proteomes" id="UP001178662">
    <property type="component" value="Chromosome"/>
</dbReference>
<gene>
    <name evidence="1" type="ORF">P0Y55_04490</name>
</gene>
<evidence type="ECO:0000313" key="2">
    <source>
        <dbReference type="Proteomes" id="UP001178662"/>
    </source>
</evidence>
<proteinExistence type="predicted"/>
<dbReference type="EMBL" id="CP119317">
    <property type="protein sequence ID" value="WEK55325.1"/>
    <property type="molecule type" value="Genomic_DNA"/>
</dbReference>
<protein>
    <recommendedName>
        <fullName evidence="3">WYL domain-containing protein</fullName>
    </recommendedName>
</protein>
<evidence type="ECO:0008006" key="3">
    <source>
        <dbReference type="Google" id="ProtNLM"/>
    </source>
</evidence>